<gene>
    <name evidence="3" type="ORF">MPDQ_007080</name>
</gene>
<feature type="compositionally biased region" description="Basic and acidic residues" evidence="2">
    <location>
        <begin position="619"/>
        <end position="629"/>
    </location>
</feature>
<evidence type="ECO:0000256" key="2">
    <source>
        <dbReference type="SAM" id="MobiDB-lite"/>
    </source>
</evidence>
<feature type="region of interest" description="Disordered" evidence="2">
    <location>
        <begin position="57"/>
        <end position="135"/>
    </location>
</feature>
<keyword evidence="4" id="KW-1185">Reference proteome</keyword>
<feature type="compositionally biased region" description="Basic and acidic residues" evidence="2">
    <location>
        <begin position="113"/>
        <end position="128"/>
    </location>
</feature>
<feature type="compositionally biased region" description="Basic and acidic residues" evidence="2">
    <location>
        <begin position="566"/>
        <end position="578"/>
    </location>
</feature>
<feature type="compositionally biased region" description="Polar residues" evidence="2">
    <location>
        <begin position="245"/>
        <end position="254"/>
    </location>
</feature>
<feature type="region of interest" description="Disordered" evidence="2">
    <location>
        <begin position="561"/>
        <end position="664"/>
    </location>
</feature>
<organism evidence="3 4">
    <name type="scientific">Monascus purpureus</name>
    <name type="common">Red mold</name>
    <name type="synonym">Monascus anka</name>
    <dbReference type="NCBI Taxonomy" id="5098"/>
    <lineage>
        <taxon>Eukaryota</taxon>
        <taxon>Fungi</taxon>
        <taxon>Dikarya</taxon>
        <taxon>Ascomycota</taxon>
        <taxon>Pezizomycotina</taxon>
        <taxon>Eurotiomycetes</taxon>
        <taxon>Eurotiomycetidae</taxon>
        <taxon>Eurotiales</taxon>
        <taxon>Aspergillaceae</taxon>
        <taxon>Monascus</taxon>
    </lineage>
</organism>
<dbReference type="EMBL" id="VIFY01000007">
    <property type="protein sequence ID" value="TQB76685.1"/>
    <property type="molecule type" value="Genomic_DNA"/>
</dbReference>
<feature type="compositionally biased region" description="Pro residues" evidence="2">
    <location>
        <begin position="734"/>
        <end position="743"/>
    </location>
</feature>
<feature type="region of interest" description="Disordered" evidence="2">
    <location>
        <begin position="1"/>
        <end position="42"/>
    </location>
</feature>
<feature type="compositionally biased region" description="Polar residues" evidence="2">
    <location>
        <begin position="15"/>
        <end position="26"/>
    </location>
</feature>
<sequence>MSTQSTSDMKENKQQKPYQESESYAESTGPGEGRHTLRIHPKAAARFEDAVAIPRQLMGASSRRGPATALVSGKKAGAGTQEKSSGAYNDDKTAGAIANSKMASPLQDVSRLAGDDVLHKDHNDGNKKKDAKKSRVAALASKFSLKDLAKEYRKGGPAENMPSLPTGSEASHAFGEEKLYIPQPKRSAIEPLSAPACNPAKEFDRSLPLGGDPQSAMFSSRTCSGLMQSGIQVEPGAQGNERFLSDTSQGTDSLYSEEKSRFNDNGELSSRNELSQMGAPGPSIVTGQRTETNPNLTFKFPADNSSQSFVDAVSNIQAPKPANVWFPNNGSHGSGEDEDSRHYELSDPFVVSSNMDSDGPLINEKRERFGFVPTAPAFEPAAPRPYNGPFHSAAPAMAGIPGPPGMTTQGGYGPPPFNPNTQDGVSFEYQLSSHVDSLHHHLGTVVNRLHKALIETHNLSSSQLVTRCDAMLDLCNLLNSRIMSQSDALRQVQGKVSELQRQLDSLRQENRQMEQRLAEKVKREVVKAKSEITKMPRSNLEAVCTGSLATVTRVAADNDMNVNTIDESKGAEPDEKTKSNKLPTSRSGTSLHRRAGQMTVGNDTVPTPTAAFRTPTGPEEERNSTDDVQSRGYQRRSLLNPAVESSGSPTPRPARPEARADLRVEPLESMLTISKGPRSLKSVSQCSMRERTNGGRNKKGVWSFRKRKAEAPHENSHSECYSDASAFSTSSSTPPVPPVPLVPGIPGASENASPSNIHPALRTQEQQRIMRAREIQRNIDQNRILPRPATPLPAHRGNPLVPSHPEQPLGYRQMTMYNQPAGNPLYSVLQHPAHLSPDSSVHAVSVFDTPPSAFHLSGAMPPHTSSPGAFGPAPRTPFPFTMQPPFNVSEPDPLHLPSPWLSHLHTHPVFAGHIPHPAQANQAGDDAGRGGSEDKK</sequence>
<protein>
    <submittedName>
        <fullName evidence="3">Uncharacterized protein</fullName>
    </submittedName>
</protein>
<dbReference type="AlphaFoldDB" id="A0A507R5I3"/>
<keyword evidence="1" id="KW-0175">Coiled coil</keyword>
<feature type="compositionally biased region" description="Basic and acidic residues" evidence="2">
    <location>
        <begin position="926"/>
        <end position="936"/>
    </location>
</feature>
<feature type="region of interest" description="Disordered" evidence="2">
    <location>
        <begin position="321"/>
        <end position="341"/>
    </location>
</feature>
<name>A0A507R5I3_MONPU</name>
<feature type="region of interest" description="Disordered" evidence="2">
    <location>
        <begin position="236"/>
        <end position="280"/>
    </location>
</feature>
<dbReference type="Proteomes" id="UP000319663">
    <property type="component" value="Unassembled WGS sequence"/>
</dbReference>
<evidence type="ECO:0000256" key="1">
    <source>
        <dbReference type="SAM" id="Coils"/>
    </source>
</evidence>
<accession>A0A507R5I3</accession>
<feature type="region of interest" description="Disordered" evidence="2">
    <location>
        <begin position="677"/>
        <end position="758"/>
    </location>
</feature>
<feature type="region of interest" description="Disordered" evidence="2">
    <location>
        <begin position="911"/>
        <end position="936"/>
    </location>
</feature>
<feature type="compositionally biased region" description="Basic and acidic residues" evidence="2">
    <location>
        <begin position="654"/>
        <end position="664"/>
    </location>
</feature>
<feature type="compositionally biased region" description="Polar residues" evidence="2">
    <location>
        <begin position="580"/>
        <end position="590"/>
    </location>
</feature>
<comment type="caution">
    <text evidence="3">The sequence shown here is derived from an EMBL/GenBank/DDBJ whole genome shotgun (WGS) entry which is preliminary data.</text>
</comment>
<feature type="compositionally biased region" description="Polar residues" evidence="2">
    <location>
        <begin position="266"/>
        <end position="275"/>
    </location>
</feature>
<reference evidence="3 4" key="1">
    <citation type="submission" date="2019-06" db="EMBL/GenBank/DDBJ databases">
        <title>Wine fermentation using esterase from Monascus purpureus.</title>
        <authorList>
            <person name="Geng C."/>
            <person name="Zhang Y."/>
        </authorList>
    </citation>
    <scope>NUCLEOTIDE SEQUENCE [LARGE SCALE GENOMIC DNA]</scope>
    <source>
        <strain evidence="3">HQ1</strain>
    </source>
</reference>
<feature type="coiled-coil region" evidence="1">
    <location>
        <begin position="482"/>
        <end position="531"/>
    </location>
</feature>
<proteinExistence type="predicted"/>
<evidence type="ECO:0000313" key="3">
    <source>
        <dbReference type="EMBL" id="TQB76685.1"/>
    </source>
</evidence>
<feature type="compositionally biased region" description="Basic residues" evidence="2">
    <location>
        <begin position="696"/>
        <end position="708"/>
    </location>
</feature>
<evidence type="ECO:0000313" key="4">
    <source>
        <dbReference type="Proteomes" id="UP000319663"/>
    </source>
</evidence>